<proteinExistence type="predicted"/>
<dbReference type="Gene3D" id="3.40.50.720">
    <property type="entry name" value="NAD(P)-binding Rossmann-like Domain"/>
    <property type="match status" value="1"/>
</dbReference>
<evidence type="ECO:0000313" key="4">
    <source>
        <dbReference type="Proteomes" id="UP000824031"/>
    </source>
</evidence>
<dbReference type="EMBL" id="DXBO01000136">
    <property type="protein sequence ID" value="HIZ48975.1"/>
    <property type="molecule type" value="Genomic_DNA"/>
</dbReference>
<dbReference type="InterPro" id="IPR036291">
    <property type="entry name" value="NAD(P)-bd_dom_sf"/>
</dbReference>
<sequence length="386" mass="42160">MLHKVLLIGAGSICPAHIQAFTALEGRAVVVGVVARHLASARRAIAAAGLDAVAYDDYKTAIRASGCDVVSVLTPPDTHCEITVYALEQGCHVLLEKPMAPSLAECDAMLDAARRTGRLLQVVAQSRCLTPVWRTKQLLASGLPGRLLYTQVNSFWYRGRSYYDLAWRGRWATEGGGCTFVHAVHHIDLLAWMAGMPRQVTAMIGNVAHTNSEEEDLSMAMLRYDDGSFAQLAANLVCHGQKQALTFACERANLEIPHAFAADTPLENGFPRQNTEFLRELEAAWQAIPPLGYEGHTGLADNLLRAADEGAPLISDGQAGRNTLELIMAIYKSAAENAPVTPPIAREDDFYTREGVQRRMPHFYQKTGFLAQFASNEIILAGDNMK</sequence>
<evidence type="ECO:0000313" key="3">
    <source>
        <dbReference type="EMBL" id="HIZ48975.1"/>
    </source>
</evidence>
<dbReference type="SUPFAM" id="SSF51735">
    <property type="entry name" value="NAD(P)-binding Rossmann-fold domains"/>
    <property type="match status" value="1"/>
</dbReference>
<dbReference type="InterPro" id="IPR052515">
    <property type="entry name" value="Gfo/Idh/MocA_Oxidoreductase"/>
</dbReference>
<comment type="caution">
    <text evidence="3">The sequence shown here is derived from an EMBL/GenBank/DDBJ whole genome shotgun (WGS) entry which is preliminary data.</text>
</comment>
<dbReference type="InterPro" id="IPR000683">
    <property type="entry name" value="Gfo/Idh/MocA-like_OxRdtase_N"/>
</dbReference>
<dbReference type="InterPro" id="IPR055170">
    <property type="entry name" value="GFO_IDH_MocA-like_dom"/>
</dbReference>
<name>A0A9D2F4D8_9FIRM</name>
<dbReference type="Gene3D" id="3.30.360.10">
    <property type="entry name" value="Dihydrodipicolinate Reductase, domain 2"/>
    <property type="match status" value="1"/>
</dbReference>
<feature type="domain" description="Gfo/Idh/MocA-like oxidoreductase N-terminal" evidence="1">
    <location>
        <begin position="4"/>
        <end position="122"/>
    </location>
</feature>
<dbReference type="PANTHER" id="PTHR43249:SF1">
    <property type="entry name" value="D-GLUCOSIDE 3-DEHYDROGENASE"/>
    <property type="match status" value="1"/>
</dbReference>
<gene>
    <name evidence="3" type="ORF">H9810_09665</name>
</gene>
<dbReference type="AlphaFoldDB" id="A0A9D2F4D8"/>
<evidence type="ECO:0000259" key="1">
    <source>
        <dbReference type="Pfam" id="PF01408"/>
    </source>
</evidence>
<dbReference type="Pfam" id="PF01408">
    <property type="entry name" value="GFO_IDH_MocA"/>
    <property type="match status" value="1"/>
</dbReference>
<organism evidence="3 4">
    <name type="scientific">Candidatus Gemmiger excrementavium</name>
    <dbReference type="NCBI Taxonomy" id="2838608"/>
    <lineage>
        <taxon>Bacteria</taxon>
        <taxon>Bacillati</taxon>
        <taxon>Bacillota</taxon>
        <taxon>Clostridia</taxon>
        <taxon>Eubacteriales</taxon>
        <taxon>Gemmiger</taxon>
    </lineage>
</organism>
<dbReference type="GO" id="GO:0000166">
    <property type="term" value="F:nucleotide binding"/>
    <property type="evidence" value="ECO:0007669"/>
    <property type="project" value="InterPro"/>
</dbReference>
<dbReference type="Proteomes" id="UP000824031">
    <property type="component" value="Unassembled WGS sequence"/>
</dbReference>
<feature type="domain" description="GFO/IDH/MocA-like oxidoreductase" evidence="2">
    <location>
        <begin position="134"/>
        <end position="254"/>
    </location>
</feature>
<accession>A0A9D2F4D8</accession>
<evidence type="ECO:0000259" key="2">
    <source>
        <dbReference type="Pfam" id="PF22725"/>
    </source>
</evidence>
<reference evidence="3" key="2">
    <citation type="submission" date="2021-04" db="EMBL/GenBank/DDBJ databases">
        <authorList>
            <person name="Gilroy R."/>
        </authorList>
    </citation>
    <scope>NUCLEOTIDE SEQUENCE</scope>
    <source>
        <strain evidence="3">3436</strain>
    </source>
</reference>
<dbReference type="SUPFAM" id="SSF55347">
    <property type="entry name" value="Glyceraldehyde-3-phosphate dehydrogenase-like, C-terminal domain"/>
    <property type="match status" value="1"/>
</dbReference>
<reference evidence="3" key="1">
    <citation type="journal article" date="2021" name="PeerJ">
        <title>Extensive microbial diversity within the chicken gut microbiome revealed by metagenomics and culture.</title>
        <authorList>
            <person name="Gilroy R."/>
            <person name="Ravi A."/>
            <person name="Getino M."/>
            <person name="Pursley I."/>
            <person name="Horton D.L."/>
            <person name="Alikhan N.F."/>
            <person name="Baker D."/>
            <person name="Gharbi K."/>
            <person name="Hall N."/>
            <person name="Watson M."/>
            <person name="Adriaenssens E.M."/>
            <person name="Foster-Nyarko E."/>
            <person name="Jarju S."/>
            <person name="Secka A."/>
            <person name="Antonio M."/>
            <person name="Oren A."/>
            <person name="Chaudhuri R.R."/>
            <person name="La Ragione R."/>
            <person name="Hildebrand F."/>
            <person name="Pallen M.J."/>
        </authorList>
    </citation>
    <scope>NUCLEOTIDE SEQUENCE</scope>
    <source>
        <strain evidence="3">3436</strain>
    </source>
</reference>
<dbReference type="PANTHER" id="PTHR43249">
    <property type="entry name" value="UDP-N-ACETYL-2-AMINO-2-DEOXY-D-GLUCURONATE OXIDASE"/>
    <property type="match status" value="1"/>
</dbReference>
<dbReference type="Pfam" id="PF22725">
    <property type="entry name" value="GFO_IDH_MocA_C3"/>
    <property type="match status" value="1"/>
</dbReference>
<protein>
    <submittedName>
        <fullName evidence="3">Gfo/Idh/MocA family oxidoreductase</fullName>
    </submittedName>
</protein>